<protein>
    <submittedName>
        <fullName evidence="1">Uncharacterized protein</fullName>
    </submittedName>
</protein>
<evidence type="ECO:0000313" key="2">
    <source>
        <dbReference type="Proteomes" id="UP000277671"/>
    </source>
</evidence>
<dbReference type="RefSeq" id="WP_121161009.1">
    <property type="nucleotide sequence ID" value="NZ_RBKT01000001.1"/>
</dbReference>
<dbReference type="AlphaFoldDB" id="A0A495JWR0"/>
<reference evidence="1 2" key="1">
    <citation type="submission" date="2018-10" db="EMBL/GenBank/DDBJ databases">
        <title>Sequencing the genomes of 1000 actinobacteria strains.</title>
        <authorList>
            <person name="Klenk H.-P."/>
        </authorList>
    </citation>
    <scope>NUCLEOTIDE SEQUENCE [LARGE SCALE GENOMIC DNA]</scope>
    <source>
        <strain evidence="1 2">DSM 45175</strain>
    </source>
</reference>
<name>A0A495JWR0_9ACTN</name>
<accession>A0A495JWR0</accession>
<comment type="caution">
    <text evidence="1">The sequence shown here is derived from an EMBL/GenBank/DDBJ whole genome shotgun (WGS) entry which is preliminary data.</text>
</comment>
<proteinExistence type="predicted"/>
<evidence type="ECO:0000313" key="1">
    <source>
        <dbReference type="EMBL" id="RKR92995.1"/>
    </source>
</evidence>
<organism evidence="1 2">
    <name type="scientific">Micromonospora pisi</name>
    <dbReference type="NCBI Taxonomy" id="589240"/>
    <lineage>
        <taxon>Bacteria</taxon>
        <taxon>Bacillati</taxon>
        <taxon>Actinomycetota</taxon>
        <taxon>Actinomycetes</taxon>
        <taxon>Micromonosporales</taxon>
        <taxon>Micromonosporaceae</taxon>
        <taxon>Micromonospora</taxon>
    </lineage>
</organism>
<sequence>MRGQPARLILTAPRAPHARLAIGWRAWEPGYAEFLADEQEPVGIGFTRFQAQIHAWRHQATHRGDLLPEQEATCLVF</sequence>
<dbReference type="EMBL" id="RBKT01000001">
    <property type="protein sequence ID" value="RKR92995.1"/>
    <property type="molecule type" value="Genomic_DNA"/>
</dbReference>
<keyword evidence="2" id="KW-1185">Reference proteome</keyword>
<gene>
    <name evidence="1" type="ORF">BDK92_7492</name>
</gene>
<dbReference type="Proteomes" id="UP000277671">
    <property type="component" value="Unassembled WGS sequence"/>
</dbReference>